<accession>A0A0A9FP83</accession>
<evidence type="ECO:0000313" key="1">
    <source>
        <dbReference type="EMBL" id="JAE10103.1"/>
    </source>
</evidence>
<dbReference type="EMBL" id="GBRH01187793">
    <property type="protein sequence ID" value="JAE10103.1"/>
    <property type="molecule type" value="Transcribed_RNA"/>
</dbReference>
<sequence length="51" mass="6000">MRKYSDDRTECSDASVWGFIKTYCLVVVMERSQSLRQTEWKALLQLGFSHV</sequence>
<reference evidence="1" key="1">
    <citation type="submission" date="2014-09" db="EMBL/GenBank/DDBJ databases">
        <authorList>
            <person name="Magalhaes I.L.F."/>
            <person name="Oliveira U."/>
            <person name="Santos F.R."/>
            <person name="Vidigal T.H.D.A."/>
            <person name="Brescovit A.D."/>
            <person name="Santos A.J."/>
        </authorList>
    </citation>
    <scope>NUCLEOTIDE SEQUENCE</scope>
    <source>
        <tissue evidence="1">Shoot tissue taken approximately 20 cm above the soil surface</tissue>
    </source>
</reference>
<proteinExistence type="predicted"/>
<organism evidence="1">
    <name type="scientific">Arundo donax</name>
    <name type="common">Giant reed</name>
    <name type="synonym">Donax arundinaceus</name>
    <dbReference type="NCBI Taxonomy" id="35708"/>
    <lineage>
        <taxon>Eukaryota</taxon>
        <taxon>Viridiplantae</taxon>
        <taxon>Streptophyta</taxon>
        <taxon>Embryophyta</taxon>
        <taxon>Tracheophyta</taxon>
        <taxon>Spermatophyta</taxon>
        <taxon>Magnoliopsida</taxon>
        <taxon>Liliopsida</taxon>
        <taxon>Poales</taxon>
        <taxon>Poaceae</taxon>
        <taxon>PACMAD clade</taxon>
        <taxon>Arundinoideae</taxon>
        <taxon>Arundineae</taxon>
        <taxon>Arundo</taxon>
    </lineage>
</organism>
<name>A0A0A9FP83_ARUDO</name>
<dbReference type="AlphaFoldDB" id="A0A0A9FP83"/>
<reference evidence="1" key="2">
    <citation type="journal article" date="2015" name="Data Brief">
        <title>Shoot transcriptome of the giant reed, Arundo donax.</title>
        <authorList>
            <person name="Barrero R.A."/>
            <person name="Guerrero F.D."/>
            <person name="Moolhuijzen P."/>
            <person name="Goolsby J.A."/>
            <person name="Tidwell J."/>
            <person name="Bellgard S.E."/>
            <person name="Bellgard M.I."/>
        </authorList>
    </citation>
    <scope>NUCLEOTIDE SEQUENCE</scope>
    <source>
        <tissue evidence="1">Shoot tissue taken approximately 20 cm above the soil surface</tissue>
    </source>
</reference>
<protein>
    <submittedName>
        <fullName evidence="1">Uncharacterized protein</fullName>
    </submittedName>
</protein>